<dbReference type="EMBL" id="CARXXK010000002">
    <property type="protein sequence ID" value="CAI6357849.1"/>
    <property type="molecule type" value="Genomic_DNA"/>
</dbReference>
<keyword evidence="3" id="KW-1185">Reference proteome</keyword>
<protein>
    <recommendedName>
        <fullName evidence="1">HAT C-terminal dimerisation domain-containing protein</fullName>
    </recommendedName>
</protein>
<proteinExistence type="predicted"/>
<name>A0AAV0WQC8_9HEMI</name>
<dbReference type="PANTHER" id="PTHR45749">
    <property type="match status" value="1"/>
</dbReference>
<evidence type="ECO:0000259" key="1">
    <source>
        <dbReference type="Pfam" id="PF05699"/>
    </source>
</evidence>
<dbReference type="PANTHER" id="PTHR45749:SF21">
    <property type="entry name" value="DUF4371 DOMAIN-CONTAINING PROTEIN"/>
    <property type="match status" value="1"/>
</dbReference>
<reference evidence="2 3" key="1">
    <citation type="submission" date="2023-01" db="EMBL/GenBank/DDBJ databases">
        <authorList>
            <person name="Whitehead M."/>
        </authorList>
    </citation>
    <scope>NUCLEOTIDE SEQUENCE [LARGE SCALE GENOMIC DNA]</scope>
</reference>
<accession>A0AAV0WQC8</accession>
<comment type="caution">
    <text evidence="2">The sequence shown here is derived from an EMBL/GenBank/DDBJ whole genome shotgun (WGS) entry which is preliminary data.</text>
</comment>
<gene>
    <name evidence="2" type="ORF">MEUPH1_LOCUS13433</name>
</gene>
<dbReference type="GO" id="GO:0046983">
    <property type="term" value="F:protein dimerization activity"/>
    <property type="evidence" value="ECO:0007669"/>
    <property type="project" value="InterPro"/>
</dbReference>
<evidence type="ECO:0000313" key="3">
    <source>
        <dbReference type="Proteomes" id="UP001160148"/>
    </source>
</evidence>
<dbReference type="Proteomes" id="UP001160148">
    <property type="component" value="Unassembled WGS sequence"/>
</dbReference>
<dbReference type="InterPro" id="IPR012337">
    <property type="entry name" value="RNaseH-like_sf"/>
</dbReference>
<dbReference type="AlphaFoldDB" id="A0AAV0WQC8"/>
<evidence type="ECO:0000313" key="2">
    <source>
        <dbReference type="EMBL" id="CAI6357849.1"/>
    </source>
</evidence>
<dbReference type="Pfam" id="PF05699">
    <property type="entry name" value="Dimer_Tnp_hAT"/>
    <property type="match status" value="1"/>
</dbReference>
<organism evidence="2 3">
    <name type="scientific">Macrosiphum euphorbiae</name>
    <name type="common">potato aphid</name>
    <dbReference type="NCBI Taxonomy" id="13131"/>
    <lineage>
        <taxon>Eukaryota</taxon>
        <taxon>Metazoa</taxon>
        <taxon>Ecdysozoa</taxon>
        <taxon>Arthropoda</taxon>
        <taxon>Hexapoda</taxon>
        <taxon>Insecta</taxon>
        <taxon>Pterygota</taxon>
        <taxon>Neoptera</taxon>
        <taxon>Paraneoptera</taxon>
        <taxon>Hemiptera</taxon>
        <taxon>Sternorrhyncha</taxon>
        <taxon>Aphidomorpha</taxon>
        <taxon>Aphidoidea</taxon>
        <taxon>Aphididae</taxon>
        <taxon>Macrosiphini</taxon>
        <taxon>Macrosiphum</taxon>
    </lineage>
</organism>
<feature type="domain" description="HAT C-terminal dimerisation" evidence="1">
    <location>
        <begin position="264"/>
        <end position="314"/>
    </location>
</feature>
<sequence length="346" mass="39342">MSGQYNGLQAKILEQNPQALFIWCSAHRLNLIASQAVGSCSNAVDLFGNLEKIFTFITGIYQTIEEVRNRDGGSDFKLGADCNGLLSYLTSYRFLMTALSFKKIFEILEPLTRTLQARDIDILAAMYLVNSAKESIVALRTEETFENILILAKEFDDNMIMRNLSHCGQQENVKLEKWLGNYVVMKLNKILFKSLREYEQFINCDLIVNETLPLYLHPNLNDDNSSLSSNDSNSDDTTSEQLKRWQNSSSLMCVFQDFCKAGLKSIFPSLFMLIKIGVTIPVSSCSPERSFSKLKLIKTRLRSTMGEDRLEDLMRITCEADIQLDSETIIDNFATKSTVLNKKLKY</sequence>
<dbReference type="SUPFAM" id="SSF53098">
    <property type="entry name" value="Ribonuclease H-like"/>
    <property type="match status" value="1"/>
</dbReference>
<dbReference type="InterPro" id="IPR008906">
    <property type="entry name" value="HATC_C_dom"/>
</dbReference>